<dbReference type="PIRSF" id="PIRSF006205">
    <property type="entry name" value="Dxp_reductismrs"/>
    <property type="match status" value="1"/>
</dbReference>
<feature type="binding site" evidence="9">
    <location>
        <position position="123"/>
    </location>
    <ligand>
        <name>NADPH</name>
        <dbReference type="ChEBI" id="CHEBI:57783"/>
    </ligand>
</feature>
<dbReference type="SUPFAM" id="SSF55347">
    <property type="entry name" value="Glyceraldehyde-3-phosphate dehydrogenase-like, C-terminal domain"/>
    <property type="match status" value="1"/>
</dbReference>
<feature type="binding site" evidence="9">
    <location>
        <position position="124"/>
    </location>
    <ligand>
        <name>1-deoxy-D-xylulose 5-phosphate</name>
        <dbReference type="ChEBI" id="CHEBI:57792"/>
    </ligand>
</feature>
<feature type="binding site" evidence="9">
    <location>
        <position position="220"/>
    </location>
    <ligand>
        <name>1-deoxy-D-xylulose 5-phosphate</name>
        <dbReference type="ChEBI" id="CHEBI:57792"/>
    </ligand>
</feature>
<feature type="binding site" evidence="9">
    <location>
        <position position="39"/>
    </location>
    <ligand>
        <name>NADPH</name>
        <dbReference type="ChEBI" id="CHEBI:57783"/>
    </ligand>
</feature>
<dbReference type="EMBL" id="JAMGBB010000001">
    <property type="protein sequence ID" value="MCL6740304.1"/>
    <property type="molecule type" value="Genomic_DNA"/>
</dbReference>
<keyword evidence="9" id="KW-0460">Magnesium</keyword>
<feature type="binding site" evidence="9">
    <location>
        <position position="175"/>
    </location>
    <ligand>
        <name>1-deoxy-D-xylulose 5-phosphate</name>
        <dbReference type="ChEBI" id="CHEBI:57792"/>
    </ligand>
</feature>
<keyword evidence="14" id="KW-1185">Reference proteome</keyword>
<name>A0ABT0S7D4_9SPHN</name>
<dbReference type="RefSeq" id="WP_249914744.1">
    <property type="nucleotide sequence ID" value="NZ_JAMGBB010000001.1"/>
</dbReference>
<dbReference type="NCBIfam" id="TIGR00243">
    <property type="entry name" value="Dxr"/>
    <property type="match status" value="1"/>
</dbReference>
<feature type="binding site" evidence="9">
    <location>
        <position position="211"/>
    </location>
    <ligand>
        <name>1-deoxy-D-xylulose 5-phosphate</name>
        <dbReference type="ChEBI" id="CHEBI:57792"/>
    </ligand>
</feature>
<feature type="binding site" evidence="9">
    <location>
        <position position="12"/>
    </location>
    <ligand>
        <name>NADPH</name>
        <dbReference type="ChEBI" id="CHEBI:57783"/>
    </ligand>
</feature>
<evidence type="ECO:0000259" key="11">
    <source>
        <dbReference type="Pfam" id="PF08436"/>
    </source>
</evidence>
<organism evidence="13 14">
    <name type="scientific">Sphingomonas brevis</name>
    <dbReference type="NCBI Taxonomy" id="2908206"/>
    <lineage>
        <taxon>Bacteria</taxon>
        <taxon>Pseudomonadati</taxon>
        <taxon>Pseudomonadota</taxon>
        <taxon>Alphaproteobacteria</taxon>
        <taxon>Sphingomonadales</taxon>
        <taxon>Sphingomonadaceae</taxon>
        <taxon>Sphingomonas</taxon>
    </lineage>
</organism>
<dbReference type="EC" id="1.1.1.267" evidence="9"/>
<evidence type="ECO:0000256" key="5">
    <source>
        <dbReference type="ARBA" id="ARBA00023002"/>
    </source>
</evidence>
<evidence type="ECO:0000256" key="2">
    <source>
        <dbReference type="ARBA" id="ARBA00006825"/>
    </source>
</evidence>
<comment type="similarity">
    <text evidence="2 9">Belongs to the DXR family.</text>
</comment>
<evidence type="ECO:0000256" key="9">
    <source>
        <dbReference type="HAMAP-Rule" id="MF_00183"/>
    </source>
</evidence>
<keyword evidence="3 9" id="KW-0479">Metal-binding</keyword>
<feature type="binding site" evidence="9">
    <location>
        <position position="40"/>
    </location>
    <ligand>
        <name>NADPH</name>
        <dbReference type="ChEBI" id="CHEBI:57783"/>
    </ligand>
</feature>
<feature type="binding site" evidence="9">
    <location>
        <position position="150"/>
    </location>
    <ligand>
        <name>1-deoxy-D-xylulose 5-phosphate</name>
        <dbReference type="ChEBI" id="CHEBI:57792"/>
    </ligand>
</feature>
<evidence type="ECO:0000313" key="14">
    <source>
        <dbReference type="Proteomes" id="UP001165383"/>
    </source>
</evidence>
<keyword evidence="7 9" id="KW-0414">Isoprene biosynthesis</keyword>
<dbReference type="NCBIfam" id="NF009114">
    <property type="entry name" value="PRK12464.1"/>
    <property type="match status" value="1"/>
</dbReference>
<dbReference type="Gene3D" id="1.10.1740.10">
    <property type="match status" value="1"/>
</dbReference>
<feature type="binding site" evidence="9">
    <location>
        <position position="220"/>
    </location>
    <ligand>
        <name>Mn(2+)</name>
        <dbReference type="ChEBI" id="CHEBI:29035"/>
    </ligand>
</feature>
<feature type="binding site" evidence="9">
    <location>
        <position position="125"/>
    </location>
    <ligand>
        <name>NADPH</name>
        <dbReference type="ChEBI" id="CHEBI:57783"/>
    </ligand>
</feature>
<comment type="pathway">
    <text evidence="1 9">Isoprenoid biosynthesis; isopentenyl diphosphate biosynthesis via DXP pathway; isopentenyl diphosphate from 1-deoxy-D-xylulose 5-phosphate: step 1/6.</text>
</comment>
<feature type="binding site" evidence="9">
    <location>
        <position position="151"/>
    </location>
    <ligand>
        <name>Mn(2+)</name>
        <dbReference type="ChEBI" id="CHEBI:29035"/>
    </ligand>
</feature>
<dbReference type="PANTHER" id="PTHR30525:SF0">
    <property type="entry name" value="1-DEOXY-D-XYLULOSE 5-PHOSPHATE REDUCTOISOMERASE, CHLOROPLASTIC"/>
    <property type="match status" value="1"/>
</dbReference>
<reference evidence="13" key="1">
    <citation type="submission" date="2022-05" db="EMBL/GenBank/DDBJ databases">
        <authorList>
            <person name="Jo J.-H."/>
            <person name="Im W.-T."/>
        </authorList>
    </citation>
    <scope>NUCLEOTIDE SEQUENCE</scope>
    <source>
        <strain evidence="13">RB56-2</strain>
    </source>
</reference>
<feature type="binding site" evidence="9">
    <location>
        <position position="151"/>
    </location>
    <ligand>
        <name>1-deoxy-D-xylulose 5-phosphate</name>
        <dbReference type="ChEBI" id="CHEBI:57792"/>
    </ligand>
</feature>
<feature type="domain" description="DXP reductoisomerase C-terminal" evidence="12">
    <location>
        <begin position="260"/>
        <end position="376"/>
    </location>
</feature>
<feature type="binding site" evidence="9">
    <location>
        <position position="14"/>
    </location>
    <ligand>
        <name>NADPH</name>
        <dbReference type="ChEBI" id="CHEBI:57783"/>
    </ligand>
</feature>
<dbReference type="InterPro" id="IPR036169">
    <property type="entry name" value="DXPR_C_sf"/>
</dbReference>
<dbReference type="InterPro" id="IPR013512">
    <property type="entry name" value="DXP_reductoisomerase_N"/>
</dbReference>
<feature type="binding site" evidence="9">
    <location>
        <position position="149"/>
    </location>
    <ligand>
        <name>Mn(2+)</name>
        <dbReference type="ChEBI" id="CHEBI:29035"/>
    </ligand>
</feature>
<comment type="caution">
    <text evidence="13">The sequence shown here is derived from an EMBL/GenBank/DDBJ whole genome shotgun (WGS) entry which is preliminary data.</text>
</comment>
<evidence type="ECO:0000256" key="3">
    <source>
        <dbReference type="ARBA" id="ARBA00022723"/>
    </source>
</evidence>
<dbReference type="Pfam" id="PF02670">
    <property type="entry name" value="DXP_reductoisom"/>
    <property type="match status" value="1"/>
</dbReference>
<dbReference type="Proteomes" id="UP001165383">
    <property type="component" value="Unassembled WGS sequence"/>
</dbReference>
<feature type="binding site" evidence="9">
    <location>
        <position position="38"/>
    </location>
    <ligand>
        <name>NADPH</name>
        <dbReference type="ChEBI" id="CHEBI:57783"/>
    </ligand>
</feature>
<feature type="binding site" evidence="9">
    <location>
        <position position="15"/>
    </location>
    <ligand>
        <name>NADPH</name>
        <dbReference type="ChEBI" id="CHEBI:57783"/>
    </ligand>
</feature>
<evidence type="ECO:0000256" key="1">
    <source>
        <dbReference type="ARBA" id="ARBA00005094"/>
    </source>
</evidence>
<feature type="binding site" evidence="9">
    <location>
        <position position="204"/>
    </location>
    <ligand>
        <name>NADPH</name>
        <dbReference type="ChEBI" id="CHEBI:57783"/>
    </ligand>
</feature>
<dbReference type="InterPro" id="IPR026877">
    <property type="entry name" value="DXPR_C"/>
</dbReference>
<evidence type="ECO:0000256" key="6">
    <source>
        <dbReference type="ARBA" id="ARBA00023211"/>
    </source>
</evidence>
<dbReference type="InterPro" id="IPR003821">
    <property type="entry name" value="DXP_reductoisomerase"/>
</dbReference>
<comment type="cofactor">
    <cofactor evidence="9">
        <name>Mg(2+)</name>
        <dbReference type="ChEBI" id="CHEBI:18420"/>
    </cofactor>
    <cofactor evidence="9">
        <name>Mn(2+)</name>
        <dbReference type="ChEBI" id="CHEBI:29035"/>
    </cofactor>
</comment>
<gene>
    <name evidence="9" type="primary">dxr</name>
    <name evidence="13" type="ORF">LZ518_04040</name>
</gene>
<evidence type="ECO:0000313" key="13">
    <source>
        <dbReference type="EMBL" id="MCL6740304.1"/>
    </source>
</evidence>
<keyword evidence="6 9" id="KW-0464">Manganese</keyword>
<sequence>MKRRTVSILGATGSVGTSTLDLIERHPDRFEVVALTAARNVEALADAARRTNARLAVIDDETRLAELRQRLQGSGCRAATGKEALAEAAAGEAEWVMAAIVGCAGLEPVMAAIEAGRTVALANKESLVTAGALMTQAAARSGAEILPVDSEHNAIFQCLAGNRPGDVAKLVLTASGGPFRTKSRDEMAAMTPEQAVAHPNWSMGAKISVDSATMMNKGLELIEAHHLFGLPSERIEILVHPQSVIHSMVEYVDGSVLAQLGSPDMRIPIAHALAWPERIDTPAQRLDLARIAKLTFEAPDFERFPALQAARSALEAGGSAPTALNAANEEAVSAFLQRRIGFLDIIGIVLETIARTGVSAPQSIAEVIDIDRKARAMANNLMREMAA</sequence>
<feature type="domain" description="1-deoxy-D-xylulose 5-phosphate reductoisomerase C-terminal" evidence="11">
    <location>
        <begin position="145"/>
        <end position="228"/>
    </location>
</feature>
<dbReference type="SUPFAM" id="SSF51735">
    <property type="entry name" value="NAD(P)-binding Rossmann-fold domains"/>
    <property type="match status" value="1"/>
</dbReference>
<evidence type="ECO:0000256" key="8">
    <source>
        <dbReference type="ARBA" id="ARBA00048543"/>
    </source>
</evidence>
<dbReference type="PANTHER" id="PTHR30525">
    <property type="entry name" value="1-DEOXY-D-XYLULOSE 5-PHOSPHATE REDUCTOISOMERASE"/>
    <property type="match status" value="1"/>
</dbReference>
<dbReference type="Gene3D" id="3.40.50.720">
    <property type="entry name" value="NAD(P)-binding Rossmann-like Domain"/>
    <property type="match status" value="1"/>
</dbReference>
<dbReference type="GO" id="GO:0030604">
    <property type="term" value="F:1-deoxy-D-xylulose-5-phosphate reductoisomerase activity"/>
    <property type="evidence" value="ECO:0007669"/>
    <property type="project" value="UniProtKB-EC"/>
</dbReference>
<dbReference type="InterPro" id="IPR036291">
    <property type="entry name" value="NAD(P)-bd_dom_sf"/>
</dbReference>
<proteinExistence type="inferred from homology"/>
<evidence type="ECO:0000259" key="12">
    <source>
        <dbReference type="Pfam" id="PF13288"/>
    </source>
</evidence>
<dbReference type="HAMAP" id="MF_00183">
    <property type="entry name" value="DXP_reductoisom"/>
    <property type="match status" value="1"/>
</dbReference>
<feature type="binding site" evidence="9">
    <location>
        <position position="217"/>
    </location>
    <ligand>
        <name>1-deoxy-D-xylulose 5-phosphate</name>
        <dbReference type="ChEBI" id="CHEBI:57792"/>
    </ligand>
</feature>
<feature type="binding site" evidence="9">
    <location>
        <position position="13"/>
    </location>
    <ligand>
        <name>NADPH</name>
        <dbReference type="ChEBI" id="CHEBI:57783"/>
    </ligand>
</feature>
<accession>A0ABT0S7D4</accession>
<comment type="catalytic activity">
    <reaction evidence="8">
        <text>2-C-methyl-D-erythritol 4-phosphate + NADP(+) = 1-deoxy-D-xylulose 5-phosphate + NADPH + H(+)</text>
        <dbReference type="Rhea" id="RHEA:13717"/>
        <dbReference type="ChEBI" id="CHEBI:15378"/>
        <dbReference type="ChEBI" id="CHEBI:57783"/>
        <dbReference type="ChEBI" id="CHEBI:57792"/>
        <dbReference type="ChEBI" id="CHEBI:58262"/>
        <dbReference type="ChEBI" id="CHEBI:58349"/>
        <dbReference type="EC" id="1.1.1.267"/>
    </reaction>
    <physiologicalReaction direction="right-to-left" evidence="8">
        <dbReference type="Rhea" id="RHEA:13719"/>
    </physiologicalReaction>
</comment>
<feature type="domain" description="1-deoxy-D-xylulose 5-phosphate reductoisomerase N-terminal" evidence="10">
    <location>
        <begin position="6"/>
        <end position="131"/>
    </location>
</feature>
<evidence type="ECO:0000256" key="7">
    <source>
        <dbReference type="ARBA" id="ARBA00023229"/>
    </source>
</evidence>
<protein>
    <recommendedName>
        <fullName evidence="9">1-deoxy-D-xylulose 5-phosphate reductoisomerase</fullName>
        <shortName evidence="9">DXP reductoisomerase</shortName>
        <ecNumber evidence="9">1.1.1.267</ecNumber>
    </recommendedName>
    <alternativeName>
        <fullName evidence="9">1-deoxyxylulose-5-phosphate reductoisomerase</fullName>
    </alternativeName>
    <alternativeName>
        <fullName evidence="9">2-C-methyl-D-erythritol 4-phosphate synthase</fullName>
    </alternativeName>
</protein>
<keyword evidence="4 9" id="KW-0521">NADP</keyword>
<comment type="function">
    <text evidence="9">Catalyzes the NADPH-dependent rearrangement and reduction of 1-deoxy-D-xylulose-5-phosphate (DXP) to 2-C-methyl-D-erythritol 4-phosphate (MEP).</text>
</comment>
<dbReference type="Pfam" id="PF13288">
    <property type="entry name" value="DXPR_C"/>
    <property type="match status" value="1"/>
</dbReference>
<evidence type="ECO:0000256" key="4">
    <source>
        <dbReference type="ARBA" id="ARBA00022857"/>
    </source>
</evidence>
<dbReference type="Pfam" id="PF08436">
    <property type="entry name" value="DXP_redisom_C"/>
    <property type="match status" value="1"/>
</dbReference>
<dbReference type="SUPFAM" id="SSF69055">
    <property type="entry name" value="1-deoxy-D-xylulose-5-phosphate reductoisomerase, C-terminal domain"/>
    <property type="match status" value="1"/>
</dbReference>
<evidence type="ECO:0000259" key="10">
    <source>
        <dbReference type="Pfam" id="PF02670"/>
    </source>
</evidence>
<feature type="binding site" evidence="9">
    <location>
        <position position="216"/>
    </location>
    <ligand>
        <name>1-deoxy-D-xylulose 5-phosphate</name>
        <dbReference type="ChEBI" id="CHEBI:57792"/>
    </ligand>
</feature>
<feature type="binding site" evidence="9">
    <location>
        <position position="198"/>
    </location>
    <ligand>
        <name>1-deoxy-D-xylulose 5-phosphate</name>
        <dbReference type="ChEBI" id="CHEBI:57792"/>
    </ligand>
</feature>
<dbReference type="InterPro" id="IPR013644">
    <property type="entry name" value="DXP_reductoisomerase_C"/>
</dbReference>
<keyword evidence="5 9" id="KW-0560">Oxidoreductase</keyword>